<keyword evidence="4 10" id="KW-0067">ATP-binding</keyword>
<evidence type="ECO:0000313" key="11">
    <source>
        <dbReference type="Proteomes" id="UP000638648"/>
    </source>
</evidence>
<dbReference type="PROSITE" id="PS50893">
    <property type="entry name" value="ABC_TRANSPORTER_2"/>
    <property type="match status" value="1"/>
</dbReference>
<dbReference type="SUPFAM" id="SSF90123">
    <property type="entry name" value="ABC transporter transmembrane region"/>
    <property type="match status" value="1"/>
</dbReference>
<feature type="transmembrane region" description="Helical" evidence="7">
    <location>
        <begin position="57"/>
        <end position="79"/>
    </location>
</feature>
<dbReference type="GO" id="GO:0005886">
    <property type="term" value="C:plasma membrane"/>
    <property type="evidence" value="ECO:0007669"/>
    <property type="project" value="UniProtKB-SubCell"/>
</dbReference>
<evidence type="ECO:0000256" key="6">
    <source>
        <dbReference type="ARBA" id="ARBA00023136"/>
    </source>
</evidence>
<dbReference type="InterPro" id="IPR027417">
    <property type="entry name" value="P-loop_NTPase"/>
</dbReference>
<evidence type="ECO:0000259" key="9">
    <source>
        <dbReference type="PROSITE" id="PS50929"/>
    </source>
</evidence>
<dbReference type="PANTHER" id="PTHR43394:SF1">
    <property type="entry name" value="ATP-BINDING CASSETTE SUB-FAMILY B MEMBER 10, MITOCHONDRIAL"/>
    <property type="match status" value="1"/>
</dbReference>
<evidence type="ECO:0000313" key="10">
    <source>
        <dbReference type="EMBL" id="MBE1608262.1"/>
    </source>
</evidence>
<dbReference type="InterPro" id="IPR036640">
    <property type="entry name" value="ABC1_TM_sf"/>
</dbReference>
<feature type="domain" description="ABC transmembrane type-1" evidence="9">
    <location>
        <begin position="34"/>
        <end position="291"/>
    </location>
</feature>
<keyword evidence="3" id="KW-0547">Nucleotide-binding</keyword>
<dbReference type="RefSeq" id="WP_192752062.1">
    <property type="nucleotide sequence ID" value="NZ_BAABJL010000024.1"/>
</dbReference>
<evidence type="ECO:0000256" key="1">
    <source>
        <dbReference type="ARBA" id="ARBA00004651"/>
    </source>
</evidence>
<dbReference type="GO" id="GO:0016887">
    <property type="term" value="F:ATP hydrolysis activity"/>
    <property type="evidence" value="ECO:0007669"/>
    <property type="project" value="InterPro"/>
</dbReference>
<keyword evidence="6 7" id="KW-0472">Membrane</keyword>
<comment type="subcellular location">
    <subcellularLocation>
        <location evidence="1">Cell membrane</location>
        <topology evidence="1">Multi-pass membrane protein</topology>
    </subcellularLocation>
</comment>
<dbReference type="Gene3D" id="3.40.50.300">
    <property type="entry name" value="P-loop containing nucleotide triphosphate hydrolases"/>
    <property type="match status" value="1"/>
</dbReference>
<dbReference type="Gene3D" id="1.20.1560.10">
    <property type="entry name" value="ABC transporter type 1, transmembrane domain"/>
    <property type="match status" value="1"/>
</dbReference>
<keyword evidence="2 7" id="KW-0812">Transmembrane</keyword>
<sequence>MREQWRGFRLLVSTAVRTDPWRTFGLVLEPIGRLAWPLAGLWLSFLTDGVLQDRGNLIVAGIIGLLAGVVGNWGISLCGNMMRITLSEKVGFAFDREITRLTADLPGLDHHERADYQDRLELLRQSQGALGGAMNSLINSVANVVGGAGVIVMLVVVHPLLLVLVLFALPAIPVARLEQRWNKQAEEESATPSRQARHLRRLAYDRGAGMEIRVFGLQEELRARSREAWRTARRPAVRAAWRRDLAHGIQEIVYALAFVAAIGFVLWRATRGQSSVGEVVMAVYTCARVQQVVWAIHGVARLGQSLRAAGRMLWLRDYAATADARRSGRAPEQSIADGIVFENVSFRYPGTERWILRGMSLHIPAGGVVALVGENGAGKSTLVKLLARMYEPTEGRILVDGVDLAELDVDAWRERLSAAFQDFAKFELVAQQTVGVGDLSRLDDEAAVTAALDRAGAADVVPKLPQGVASQLGSSWEDGVDLSTGQWQKLALGRALMREAPLVVFFDEPTASLDAPTEHALFERYTEASRAGAARGMITVLVSHRFSTVRSADLILVIDDGRIAELGSHAELMEIDGLYAELYTLQARSYA</sequence>
<dbReference type="EMBL" id="JADBEM010000001">
    <property type="protein sequence ID" value="MBE1608262.1"/>
    <property type="molecule type" value="Genomic_DNA"/>
</dbReference>
<dbReference type="SMART" id="SM00382">
    <property type="entry name" value="AAA"/>
    <property type="match status" value="1"/>
</dbReference>
<evidence type="ECO:0000259" key="8">
    <source>
        <dbReference type="PROSITE" id="PS50893"/>
    </source>
</evidence>
<comment type="caution">
    <text evidence="10">The sequence shown here is derived from an EMBL/GenBank/DDBJ whole genome shotgun (WGS) entry which is preliminary data.</text>
</comment>
<evidence type="ECO:0000256" key="4">
    <source>
        <dbReference type="ARBA" id="ARBA00022840"/>
    </source>
</evidence>
<dbReference type="InterPro" id="IPR011527">
    <property type="entry name" value="ABC1_TM_dom"/>
</dbReference>
<dbReference type="InterPro" id="IPR039421">
    <property type="entry name" value="Type_1_exporter"/>
</dbReference>
<proteinExistence type="predicted"/>
<keyword evidence="11" id="KW-1185">Reference proteome</keyword>
<keyword evidence="5 7" id="KW-1133">Transmembrane helix</keyword>
<protein>
    <submittedName>
        <fullName evidence="10">ATP-binding cassette subfamily B protein</fullName>
    </submittedName>
</protein>
<dbReference type="Proteomes" id="UP000638648">
    <property type="component" value="Unassembled WGS sequence"/>
</dbReference>
<dbReference type="Pfam" id="PF00005">
    <property type="entry name" value="ABC_tran"/>
    <property type="match status" value="1"/>
</dbReference>
<organism evidence="10 11">
    <name type="scientific">Actinopolymorpha pittospori</name>
    <dbReference type="NCBI Taxonomy" id="648752"/>
    <lineage>
        <taxon>Bacteria</taxon>
        <taxon>Bacillati</taxon>
        <taxon>Actinomycetota</taxon>
        <taxon>Actinomycetes</taxon>
        <taxon>Propionibacteriales</taxon>
        <taxon>Actinopolymorphaceae</taxon>
        <taxon>Actinopolymorpha</taxon>
    </lineage>
</organism>
<reference evidence="10" key="1">
    <citation type="submission" date="2020-10" db="EMBL/GenBank/DDBJ databases">
        <title>Sequencing the genomes of 1000 actinobacteria strains.</title>
        <authorList>
            <person name="Klenk H.-P."/>
        </authorList>
    </citation>
    <scope>NUCLEOTIDE SEQUENCE</scope>
    <source>
        <strain evidence="10">DSM 45354</strain>
    </source>
</reference>
<evidence type="ECO:0000256" key="7">
    <source>
        <dbReference type="SAM" id="Phobius"/>
    </source>
</evidence>
<feature type="transmembrane region" description="Helical" evidence="7">
    <location>
        <begin position="252"/>
        <end position="269"/>
    </location>
</feature>
<dbReference type="PANTHER" id="PTHR43394">
    <property type="entry name" value="ATP-DEPENDENT PERMEASE MDL1, MITOCHONDRIAL"/>
    <property type="match status" value="1"/>
</dbReference>
<dbReference type="GO" id="GO:0015421">
    <property type="term" value="F:ABC-type oligopeptide transporter activity"/>
    <property type="evidence" value="ECO:0007669"/>
    <property type="project" value="TreeGrafter"/>
</dbReference>
<dbReference type="InterPro" id="IPR003593">
    <property type="entry name" value="AAA+_ATPase"/>
</dbReference>
<dbReference type="GO" id="GO:0005524">
    <property type="term" value="F:ATP binding"/>
    <property type="evidence" value="ECO:0007669"/>
    <property type="project" value="UniProtKB-KW"/>
</dbReference>
<feature type="transmembrane region" description="Helical" evidence="7">
    <location>
        <begin position="151"/>
        <end position="175"/>
    </location>
</feature>
<dbReference type="Pfam" id="PF00664">
    <property type="entry name" value="ABC_membrane"/>
    <property type="match status" value="1"/>
</dbReference>
<evidence type="ECO:0000256" key="5">
    <source>
        <dbReference type="ARBA" id="ARBA00022989"/>
    </source>
</evidence>
<evidence type="ECO:0000256" key="3">
    <source>
        <dbReference type="ARBA" id="ARBA00022741"/>
    </source>
</evidence>
<accession>A0A927N3H3</accession>
<gene>
    <name evidence="10" type="ORF">HEB94_005110</name>
</gene>
<evidence type="ECO:0000256" key="2">
    <source>
        <dbReference type="ARBA" id="ARBA00022692"/>
    </source>
</evidence>
<feature type="domain" description="ABC transporter" evidence="8">
    <location>
        <begin position="339"/>
        <end position="585"/>
    </location>
</feature>
<name>A0A927N3H3_9ACTN</name>
<dbReference type="PROSITE" id="PS50929">
    <property type="entry name" value="ABC_TM1F"/>
    <property type="match status" value="1"/>
</dbReference>
<dbReference type="SUPFAM" id="SSF52540">
    <property type="entry name" value="P-loop containing nucleoside triphosphate hydrolases"/>
    <property type="match status" value="1"/>
</dbReference>
<dbReference type="AlphaFoldDB" id="A0A927N3H3"/>
<dbReference type="InterPro" id="IPR003439">
    <property type="entry name" value="ABC_transporter-like_ATP-bd"/>
</dbReference>